<dbReference type="OrthoDB" id="8068875at2759"/>
<feature type="region of interest" description="Disordered" evidence="1">
    <location>
        <begin position="424"/>
        <end position="469"/>
    </location>
</feature>
<sequence length="567" mass="60504">MEKLISTVANKGVGCLTCNVSLGSVGSRELHYALRMLGPPACRDEEVYLQAAKACLKVDVSVSKRDISHYTNPNAMLLLKGIPPSEPQPATAALDEHAKRVLSNLLESLVVPVEALIESKEVPKDPPKDKGVSKGDSAVELAGVGLREIGDELLCIYSVDRNAPTTRAGATTGRMDVGTNVTGLVEDELPEASSIISLPSTSSAKSKKTTTLTVTTTPEAKTKPLISKSAVLRLLAELVKPYIGCAQFVSQYQFIVCSTPHAKEDGSALAFILDNLLPQTEKSTDKDCPAQAQLLLASLASCNHSPEAQATLVSEVKGALQRALSLQECKDKHLRIQALTLLISVMIDACPSTASPPHGTAATPAGAVKGPTSSVNNITRLLLKKGFVTDLARITHSLDLSSPNMANTVNSALKPLDTLSRMVNQVPPGSKGHFKSKLGRNDLLRPSRSSRNRTGGSALRGTSTVSQMESEVTTQLEEIVGELLDQQERGPDVLGETLIAAGPERLDSFQSSFLNQGGEDASQDEMVITMTEDGADIEPTPGDSEMQSQPLEEDEEEEEERRKKKSL</sequence>
<evidence type="ECO:0000256" key="1">
    <source>
        <dbReference type="SAM" id="MobiDB-lite"/>
    </source>
</evidence>
<feature type="region of interest" description="Disordered" evidence="1">
    <location>
        <begin position="510"/>
        <end position="567"/>
    </location>
</feature>
<protein>
    <submittedName>
        <fullName evidence="2">Putative E3 ubiquitin-protein ligase HUWE1</fullName>
    </submittedName>
</protein>
<gene>
    <name evidence="2" type="ORF">BSL78_00230</name>
</gene>
<reference evidence="2 3" key="1">
    <citation type="journal article" date="2017" name="PLoS Biol.">
        <title>The sea cucumber genome provides insights into morphological evolution and visceral regeneration.</title>
        <authorList>
            <person name="Zhang X."/>
            <person name="Sun L."/>
            <person name="Yuan J."/>
            <person name="Sun Y."/>
            <person name="Gao Y."/>
            <person name="Zhang L."/>
            <person name="Li S."/>
            <person name="Dai H."/>
            <person name="Hamel J.F."/>
            <person name="Liu C."/>
            <person name="Yu Y."/>
            <person name="Liu S."/>
            <person name="Lin W."/>
            <person name="Guo K."/>
            <person name="Jin S."/>
            <person name="Xu P."/>
            <person name="Storey K.B."/>
            <person name="Huan P."/>
            <person name="Zhang T."/>
            <person name="Zhou Y."/>
            <person name="Zhang J."/>
            <person name="Lin C."/>
            <person name="Li X."/>
            <person name="Xing L."/>
            <person name="Huo D."/>
            <person name="Sun M."/>
            <person name="Wang L."/>
            <person name="Mercier A."/>
            <person name="Li F."/>
            <person name="Yang H."/>
            <person name="Xiang J."/>
        </authorList>
    </citation>
    <scope>NUCLEOTIDE SEQUENCE [LARGE SCALE GENOMIC DNA]</scope>
    <source>
        <strain evidence="2">Shaxun</strain>
        <tissue evidence="2">Muscle</tissue>
    </source>
</reference>
<dbReference type="AlphaFoldDB" id="A0A2G8LRA3"/>
<proteinExistence type="predicted"/>
<dbReference type="Proteomes" id="UP000230750">
    <property type="component" value="Unassembled WGS sequence"/>
</dbReference>
<keyword evidence="3" id="KW-1185">Reference proteome</keyword>
<evidence type="ECO:0000313" key="2">
    <source>
        <dbReference type="EMBL" id="PIK62779.1"/>
    </source>
</evidence>
<accession>A0A2G8LRA3</accession>
<evidence type="ECO:0000313" key="3">
    <source>
        <dbReference type="Proteomes" id="UP000230750"/>
    </source>
</evidence>
<feature type="compositionally biased region" description="Polar residues" evidence="1">
    <location>
        <begin position="447"/>
        <end position="469"/>
    </location>
</feature>
<dbReference type="EMBL" id="MRZV01000005">
    <property type="protein sequence ID" value="PIK62779.1"/>
    <property type="molecule type" value="Genomic_DNA"/>
</dbReference>
<dbReference type="STRING" id="307972.A0A2G8LRA3"/>
<comment type="caution">
    <text evidence="2">The sequence shown here is derived from an EMBL/GenBank/DDBJ whole genome shotgun (WGS) entry which is preliminary data.</text>
</comment>
<organism evidence="2 3">
    <name type="scientific">Stichopus japonicus</name>
    <name type="common">Sea cucumber</name>
    <dbReference type="NCBI Taxonomy" id="307972"/>
    <lineage>
        <taxon>Eukaryota</taxon>
        <taxon>Metazoa</taxon>
        <taxon>Echinodermata</taxon>
        <taxon>Eleutherozoa</taxon>
        <taxon>Echinozoa</taxon>
        <taxon>Holothuroidea</taxon>
        <taxon>Aspidochirotacea</taxon>
        <taxon>Aspidochirotida</taxon>
        <taxon>Stichopodidae</taxon>
        <taxon>Apostichopus</taxon>
    </lineage>
</organism>
<name>A0A2G8LRA3_STIJA</name>